<dbReference type="GO" id="GO:0004401">
    <property type="term" value="F:histidinol-phosphatase activity"/>
    <property type="evidence" value="ECO:0007669"/>
    <property type="project" value="UniProtKB-EC"/>
</dbReference>
<evidence type="ECO:0000256" key="3">
    <source>
        <dbReference type="ARBA" id="ARBA00004970"/>
    </source>
</evidence>
<proteinExistence type="inferred from homology"/>
<dbReference type="GO" id="GO:0006020">
    <property type="term" value="P:inositol metabolic process"/>
    <property type="evidence" value="ECO:0007669"/>
    <property type="project" value="TreeGrafter"/>
</dbReference>
<dbReference type="GO" id="GO:0046854">
    <property type="term" value="P:phosphatidylinositol phosphate biosynthetic process"/>
    <property type="evidence" value="ECO:0007669"/>
    <property type="project" value="InterPro"/>
</dbReference>
<comment type="cofactor">
    <cofactor evidence="2 10 11">
        <name>Mg(2+)</name>
        <dbReference type="ChEBI" id="CHEBI:18420"/>
    </cofactor>
</comment>
<dbReference type="PROSITE" id="PS00630">
    <property type="entry name" value="IMP_2"/>
    <property type="match status" value="1"/>
</dbReference>
<dbReference type="PROSITE" id="PS00629">
    <property type="entry name" value="IMP_1"/>
    <property type="match status" value="1"/>
</dbReference>
<dbReference type="FunFam" id="3.30.540.10:FF:000003">
    <property type="entry name" value="Inositol-1-monophosphatase"/>
    <property type="match status" value="1"/>
</dbReference>
<dbReference type="InterPro" id="IPR020583">
    <property type="entry name" value="Inositol_monoP_metal-BS"/>
</dbReference>
<evidence type="ECO:0000256" key="4">
    <source>
        <dbReference type="ARBA" id="ARBA00009759"/>
    </source>
</evidence>
<comment type="catalytic activity">
    <reaction evidence="8">
        <text>L-histidinol phosphate + H2O = L-histidinol + phosphate</text>
        <dbReference type="Rhea" id="RHEA:14465"/>
        <dbReference type="ChEBI" id="CHEBI:15377"/>
        <dbReference type="ChEBI" id="CHEBI:43474"/>
        <dbReference type="ChEBI" id="CHEBI:57699"/>
        <dbReference type="ChEBI" id="CHEBI:57980"/>
        <dbReference type="EC" id="3.1.3.15"/>
    </reaction>
</comment>
<comment type="similarity">
    <text evidence="4 11">Belongs to the inositol monophosphatase superfamily.</text>
</comment>
<keyword evidence="5 10" id="KW-0479">Metal-binding</keyword>
<comment type="catalytic activity">
    <reaction evidence="1 11">
        <text>a myo-inositol phosphate + H2O = myo-inositol + phosphate</text>
        <dbReference type="Rhea" id="RHEA:24056"/>
        <dbReference type="ChEBI" id="CHEBI:15377"/>
        <dbReference type="ChEBI" id="CHEBI:17268"/>
        <dbReference type="ChEBI" id="CHEBI:43474"/>
        <dbReference type="ChEBI" id="CHEBI:84139"/>
        <dbReference type="EC" id="3.1.3.25"/>
    </reaction>
</comment>
<gene>
    <name evidence="12" type="ORF">ABR64_06050</name>
</gene>
<feature type="binding site" evidence="10">
    <location>
        <position position="86"/>
    </location>
    <ligand>
        <name>Mg(2+)</name>
        <dbReference type="ChEBI" id="CHEBI:18420"/>
        <label>1</label>
        <note>catalytic</note>
    </ligand>
</feature>
<sequence>MSLNLELLALAEKVALSAGELLLDRPNKFELDEKSGALDFATQKDHQSEDLIVSQILNQRPLDGLIGEEGANKESESGITWVIDPIDGTVNYLYDLPGWCISIAAKNKEEFVAGVVYSPTTNSLWKASKSNGAFLNNLPIKCNEPVSLDRALLGTGFAYDINNRKVQAKIIEDLLPKVRDLRRLGACAVDICHVGSGSLDAYFEEGVNEWDYAAASLIAQEAGATFSVTKARDGSSRSSVIVAGPFLHAALSAQIQGR</sequence>
<dbReference type="GO" id="GO:0046872">
    <property type="term" value="F:metal ion binding"/>
    <property type="evidence" value="ECO:0007669"/>
    <property type="project" value="UniProtKB-KW"/>
</dbReference>
<evidence type="ECO:0000256" key="8">
    <source>
        <dbReference type="ARBA" id="ARBA00049158"/>
    </source>
</evidence>
<evidence type="ECO:0000256" key="6">
    <source>
        <dbReference type="ARBA" id="ARBA00022801"/>
    </source>
</evidence>
<dbReference type="Gene3D" id="3.30.540.10">
    <property type="entry name" value="Fructose-1,6-Bisphosphatase, subunit A, domain 1"/>
    <property type="match status" value="1"/>
</dbReference>
<accession>A0A0R2P3G2</accession>
<feature type="binding site" evidence="10">
    <location>
        <position position="84"/>
    </location>
    <ligand>
        <name>Mg(2+)</name>
        <dbReference type="ChEBI" id="CHEBI:18420"/>
        <label>1</label>
        <note>catalytic</note>
    </ligand>
</feature>
<organism evidence="12 13">
    <name type="scientific">Actinobacteria bacterium BACL2 MAG-121001-bin67</name>
    <dbReference type="NCBI Taxonomy" id="1655572"/>
    <lineage>
        <taxon>Bacteria</taxon>
        <taxon>Bacillati</taxon>
        <taxon>Actinomycetota</taxon>
        <taxon>Actinomycetes</taxon>
        <taxon>Actinomycetes incertae sedis</taxon>
        <taxon>ac1 cluster</taxon>
    </lineage>
</organism>
<evidence type="ECO:0000256" key="7">
    <source>
        <dbReference type="ARBA" id="ARBA00022842"/>
    </source>
</evidence>
<evidence type="ECO:0000313" key="12">
    <source>
        <dbReference type="EMBL" id="KRO32632.1"/>
    </source>
</evidence>
<dbReference type="PANTHER" id="PTHR20854">
    <property type="entry name" value="INOSITOL MONOPHOSPHATASE"/>
    <property type="match status" value="1"/>
</dbReference>
<evidence type="ECO:0000313" key="13">
    <source>
        <dbReference type="Proteomes" id="UP000053349"/>
    </source>
</evidence>
<keyword evidence="7 10" id="KW-0460">Magnesium</keyword>
<dbReference type="PRINTS" id="PR00377">
    <property type="entry name" value="IMPHPHTASES"/>
</dbReference>
<dbReference type="Gene3D" id="3.40.190.80">
    <property type="match status" value="1"/>
</dbReference>
<evidence type="ECO:0000256" key="11">
    <source>
        <dbReference type="RuleBase" id="RU364068"/>
    </source>
</evidence>
<dbReference type="SUPFAM" id="SSF56655">
    <property type="entry name" value="Carbohydrate phosphatase"/>
    <property type="match status" value="1"/>
</dbReference>
<dbReference type="Pfam" id="PF00459">
    <property type="entry name" value="Inositol_P"/>
    <property type="match status" value="1"/>
</dbReference>
<dbReference type="Proteomes" id="UP000053349">
    <property type="component" value="Unassembled WGS sequence"/>
</dbReference>
<dbReference type="InterPro" id="IPR000760">
    <property type="entry name" value="Inositol_monophosphatase-like"/>
</dbReference>
<dbReference type="PANTHER" id="PTHR20854:SF4">
    <property type="entry name" value="INOSITOL-1-MONOPHOSPHATASE-RELATED"/>
    <property type="match status" value="1"/>
</dbReference>
<dbReference type="AlphaFoldDB" id="A0A0R2P3G2"/>
<dbReference type="InterPro" id="IPR033942">
    <property type="entry name" value="IMPase"/>
</dbReference>
<keyword evidence="6 11" id="KW-0378">Hydrolase</keyword>
<dbReference type="GO" id="GO:0008934">
    <property type="term" value="F:inositol monophosphate 1-phosphatase activity"/>
    <property type="evidence" value="ECO:0007669"/>
    <property type="project" value="InterPro"/>
</dbReference>
<name>A0A0R2P3G2_9ACTN</name>
<evidence type="ECO:0000256" key="9">
    <source>
        <dbReference type="ARBA" id="ARBA00053547"/>
    </source>
</evidence>
<comment type="pathway">
    <text evidence="3">Amino-acid biosynthesis; L-histidine biosynthesis; L-histidine from 5-phospho-alpha-D-ribose 1-diphosphate: step 8/9.</text>
</comment>
<dbReference type="CDD" id="cd01639">
    <property type="entry name" value="IMPase"/>
    <property type="match status" value="1"/>
</dbReference>
<evidence type="ECO:0000256" key="10">
    <source>
        <dbReference type="PIRSR" id="PIRSR600760-2"/>
    </source>
</evidence>
<feature type="binding site" evidence="10">
    <location>
        <position position="68"/>
    </location>
    <ligand>
        <name>Mg(2+)</name>
        <dbReference type="ChEBI" id="CHEBI:18420"/>
        <label>1</label>
        <note>catalytic</note>
    </ligand>
</feature>
<evidence type="ECO:0000256" key="1">
    <source>
        <dbReference type="ARBA" id="ARBA00001033"/>
    </source>
</evidence>
<comment type="function">
    <text evidence="9">Catalyzes the dephosphorylation of histidinol-phosphate to histidinol, the direct precursor of histidine.</text>
</comment>
<dbReference type="GO" id="GO:0007165">
    <property type="term" value="P:signal transduction"/>
    <property type="evidence" value="ECO:0007669"/>
    <property type="project" value="TreeGrafter"/>
</dbReference>
<dbReference type="EC" id="3.1.3.25" evidence="11"/>
<evidence type="ECO:0000256" key="5">
    <source>
        <dbReference type="ARBA" id="ARBA00022723"/>
    </source>
</evidence>
<protein>
    <recommendedName>
        <fullName evidence="11">Inositol-1-monophosphatase</fullName>
        <ecNumber evidence="11">3.1.3.25</ecNumber>
    </recommendedName>
</protein>
<dbReference type="EMBL" id="LIAW01000071">
    <property type="protein sequence ID" value="KRO32632.1"/>
    <property type="molecule type" value="Genomic_DNA"/>
</dbReference>
<feature type="binding site" evidence="10">
    <location>
        <position position="87"/>
    </location>
    <ligand>
        <name>Mg(2+)</name>
        <dbReference type="ChEBI" id="CHEBI:18420"/>
        <label>1</label>
        <note>catalytic</note>
    </ligand>
</feature>
<reference evidence="12 13" key="1">
    <citation type="submission" date="2015-10" db="EMBL/GenBank/DDBJ databases">
        <title>Metagenome-Assembled Genomes uncover a global brackish microbiome.</title>
        <authorList>
            <person name="Hugerth L.W."/>
            <person name="Larsson J."/>
            <person name="Alneberg J."/>
            <person name="Lindh M.V."/>
            <person name="Legrand C."/>
            <person name="Pinhassi J."/>
            <person name="Andersson A.F."/>
        </authorList>
    </citation>
    <scope>NUCLEOTIDE SEQUENCE [LARGE SCALE GENOMIC DNA]</scope>
    <source>
        <strain evidence="12">BACL2 MAG-121001-bin67</strain>
    </source>
</reference>
<dbReference type="InterPro" id="IPR020550">
    <property type="entry name" value="Inositol_monophosphatase_CS"/>
</dbReference>
<feature type="binding site" evidence="10">
    <location>
        <position position="211"/>
    </location>
    <ligand>
        <name>Mg(2+)</name>
        <dbReference type="ChEBI" id="CHEBI:18420"/>
        <label>1</label>
        <note>catalytic</note>
    </ligand>
</feature>
<evidence type="ECO:0000256" key="2">
    <source>
        <dbReference type="ARBA" id="ARBA00001946"/>
    </source>
</evidence>
<comment type="caution">
    <text evidence="12">The sequence shown here is derived from an EMBL/GenBank/DDBJ whole genome shotgun (WGS) entry which is preliminary data.</text>
</comment>